<evidence type="ECO:0000313" key="3">
    <source>
        <dbReference type="Proteomes" id="UP000198749"/>
    </source>
</evidence>
<evidence type="ECO:0000256" key="1">
    <source>
        <dbReference type="SAM" id="MobiDB-lite"/>
    </source>
</evidence>
<sequence length="45" mass="5153">MFNRNGFNRSTALELHRLYYMAPANNGRHADPCQSASVDQEPDRT</sequence>
<proteinExistence type="predicted"/>
<protein>
    <submittedName>
        <fullName evidence="2">Uncharacterized protein</fullName>
    </submittedName>
</protein>
<dbReference type="AlphaFoldDB" id="A0A1H9JY83"/>
<feature type="region of interest" description="Disordered" evidence="1">
    <location>
        <begin position="24"/>
        <end position="45"/>
    </location>
</feature>
<dbReference type="Proteomes" id="UP000198749">
    <property type="component" value="Unassembled WGS sequence"/>
</dbReference>
<name>A0A1H9JY83_9GAMM</name>
<reference evidence="3" key="1">
    <citation type="submission" date="2016-10" db="EMBL/GenBank/DDBJ databases">
        <authorList>
            <person name="Varghese N."/>
            <person name="Submissions S."/>
        </authorList>
    </citation>
    <scope>NUCLEOTIDE SEQUENCE [LARGE SCALE GENOMIC DNA]</scope>
    <source>
        <strain evidence="3">DSM 18887</strain>
    </source>
</reference>
<evidence type="ECO:0000313" key="2">
    <source>
        <dbReference type="EMBL" id="SEQ91767.1"/>
    </source>
</evidence>
<dbReference type="STRING" id="355243.SAMN03080615_03222"/>
<accession>A0A1H9JY83</accession>
<keyword evidence="3" id="KW-1185">Reference proteome</keyword>
<gene>
    <name evidence="2" type="ORF">SAMN03080615_03222</name>
</gene>
<dbReference type="EMBL" id="FOGB01000011">
    <property type="protein sequence ID" value="SEQ91767.1"/>
    <property type="molecule type" value="Genomic_DNA"/>
</dbReference>
<organism evidence="2 3">
    <name type="scientific">Amphritea atlantica</name>
    <dbReference type="NCBI Taxonomy" id="355243"/>
    <lineage>
        <taxon>Bacteria</taxon>
        <taxon>Pseudomonadati</taxon>
        <taxon>Pseudomonadota</taxon>
        <taxon>Gammaproteobacteria</taxon>
        <taxon>Oceanospirillales</taxon>
        <taxon>Oceanospirillaceae</taxon>
        <taxon>Amphritea</taxon>
    </lineage>
</organism>